<dbReference type="PROSITE" id="PS51154">
    <property type="entry name" value="MACRO"/>
    <property type="match status" value="1"/>
</dbReference>
<dbReference type="Pfam" id="PF01661">
    <property type="entry name" value="Macro"/>
    <property type="match status" value="1"/>
</dbReference>
<sequence length="164" mass="18281">MDYVIFGRSKKMQMVRYIEFGNIFKINGVVNYAHGCNCAGAMGKGIAVEFKARFPKMYNEYKALCKSGKFTLGSVFEYCYGEGYVFNLGTQVSWTTRANLEAVGEAIEKMVSIAATLKVDKIALPKIGAGLGGLDWNDVKVLIERAAARYPELDLFVVENFRDE</sequence>
<keyword evidence="4" id="KW-1185">Reference proteome</keyword>
<gene>
    <name evidence="3" type="ORF">MYF79_22025</name>
</gene>
<dbReference type="EMBL" id="CP095855">
    <property type="protein sequence ID" value="UPK67628.1"/>
    <property type="molecule type" value="Genomic_DNA"/>
</dbReference>
<protein>
    <submittedName>
        <fullName evidence="3">Macro domain-containing protein</fullName>
    </submittedName>
</protein>
<proteinExistence type="predicted"/>
<dbReference type="Proteomes" id="UP000830198">
    <property type="component" value="Chromosome"/>
</dbReference>
<organism evidence="3 4">
    <name type="scientific">Chitinophaga filiformis</name>
    <name type="common">Myxococcus filiformis</name>
    <name type="synonym">Flexibacter filiformis</name>
    <dbReference type="NCBI Taxonomy" id="104663"/>
    <lineage>
        <taxon>Bacteria</taxon>
        <taxon>Pseudomonadati</taxon>
        <taxon>Bacteroidota</taxon>
        <taxon>Chitinophagia</taxon>
        <taxon>Chitinophagales</taxon>
        <taxon>Chitinophagaceae</taxon>
        <taxon>Chitinophaga</taxon>
    </lineage>
</organism>
<evidence type="ECO:0000313" key="4">
    <source>
        <dbReference type="Proteomes" id="UP000830198"/>
    </source>
</evidence>
<dbReference type="PANTHER" id="PTHR12521:SF0">
    <property type="entry name" value="ADP-RIBOSE GLYCOHYDROLASE OARD1"/>
    <property type="match status" value="1"/>
</dbReference>
<dbReference type="SMART" id="SM00506">
    <property type="entry name" value="A1pp"/>
    <property type="match status" value="1"/>
</dbReference>
<name>A0ABY4HXC1_CHIFI</name>
<evidence type="ECO:0000313" key="3">
    <source>
        <dbReference type="EMBL" id="UPK67628.1"/>
    </source>
</evidence>
<dbReference type="InterPro" id="IPR002589">
    <property type="entry name" value="Macro_dom"/>
</dbReference>
<dbReference type="SUPFAM" id="SSF52949">
    <property type="entry name" value="Macro domain-like"/>
    <property type="match status" value="1"/>
</dbReference>
<dbReference type="CDD" id="cd02901">
    <property type="entry name" value="Macro_Poa1p-like"/>
    <property type="match status" value="1"/>
</dbReference>
<comment type="catalytic activity">
    <reaction evidence="1">
        <text>an N-(ADP-alpha-D-ribosyl)-thymidine in DNA + H2O = a thymidine in DNA + ADP-D-ribose</text>
        <dbReference type="Rhea" id="RHEA:71655"/>
        <dbReference type="Rhea" id="RHEA-COMP:13556"/>
        <dbReference type="Rhea" id="RHEA-COMP:18051"/>
        <dbReference type="ChEBI" id="CHEBI:15377"/>
        <dbReference type="ChEBI" id="CHEBI:57967"/>
        <dbReference type="ChEBI" id="CHEBI:137386"/>
        <dbReference type="ChEBI" id="CHEBI:191199"/>
    </reaction>
    <physiologicalReaction direction="left-to-right" evidence="1">
        <dbReference type="Rhea" id="RHEA:71656"/>
    </physiologicalReaction>
</comment>
<dbReference type="Gene3D" id="3.40.220.10">
    <property type="entry name" value="Leucine Aminopeptidase, subunit E, domain 1"/>
    <property type="match status" value="1"/>
</dbReference>
<evidence type="ECO:0000259" key="2">
    <source>
        <dbReference type="PROSITE" id="PS51154"/>
    </source>
</evidence>
<dbReference type="InterPro" id="IPR043472">
    <property type="entry name" value="Macro_dom-like"/>
</dbReference>
<dbReference type="PANTHER" id="PTHR12521">
    <property type="entry name" value="PROTEIN C6ORF130"/>
    <property type="match status" value="1"/>
</dbReference>
<feature type="domain" description="Macro" evidence="2">
    <location>
        <begin position="3"/>
        <end position="164"/>
    </location>
</feature>
<dbReference type="RefSeq" id="WP_247809996.1">
    <property type="nucleotide sequence ID" value="NZ_CP095855.1"/>
</dbReference>
<reference evidence="3 4" key="1">
    <citation type="submission" date="2022-04" db="EMBL/GenBank/DDBJ databases">
        <title>The arsenic-methylating capacity of Chitinophaga filiformis YT5 during chitin decomposition.</title>
        <authorList>
            <person name="Chen G."/>
            <person name="Liang Y."/>
        </authorList>
    </citation>
    <scope>NUCLEOTIDE SEQUENCE [LARGE SCALE GENOMIC DNA]</scope>
    <source>
        <strain evidence="3 4">YT5</strain>
    </source>
</reference>
<dbReference type="InterPro" id="IPR050892">
    <property type="entry name" value="ADP-ribose_metab_enzymes"/>
</dbReference>
<accession>A0ABY4HXC1</accession>
<evidence type="ECO:0000256" key="1">
    <source>
        <dbReference type="ARBA" id="ARBA00035885"/>
    </source>
</evidence>